<evidence type="ECO:0000256" key="1">
    <source>
        <dbReference type="ARBA" id="ARBA00006484"/>
    </source>
</evidence>
<accession>A0ABS5Z3J0</accession>
<protein>
    <submittedName>
        <fullName evidence="3">SDR family oxidoreductase</fullName>
    </submittedName>
</protein>
<dbReference type="PROSITE" id="PS00061">
    <property type="entry name" value="ADH_SHORT"/>
    <property type="match status" value="1"/>
</dbReference>
<dbReference type="EMBL" id="JAHKKG010000018">
    <property type="protein sequence ID" value="MBU2670238.1"/>
    <property type="molecule type" value="Genomic_DNA"/>
</dbReference>
<dbReference type="Proteomes" id="UP001519654">
    <property type="component" value="Unassembled WGS sequence"/>
</dbReference>
<dbReference type="RefSeq" id="WP_215795461.1">
    <property type="nucleotide sequence ID" value="NZ_JAHKKG010000018.1"/>
</dbReference>
<keyword evidence="4" id="KW-1185">Reference proteome</keyword>
<name>A0ABS5Z3J0_9ACTN</name>
<evidence type="ECO:0000313" key="4">
    <source>
        <dbReference type="Proteomes" id="UP001519654"/>
    </source>
</evidence>
<comment type="similarity">
    <text evidence="1">Belongs to the short-chain dehydrogenases/reductases (SDR) family.</text>
</comment>
<dbReference type="InterPro" id="IPR020904">
    <property type="entry name" value="Sc_DH/Rdtase_CS"/>
</dbReference>
<dbReference type="Pfam" id="PF13561">
    <property type="entry name" value="adh_short_C2"/>
    <property type="match status" value="1"/>
</dbReference>
<dbReference type="PANTHER" id="PTHR42760">
    <property type="entry name" value="SHORT-CHAIN DEHYDROGENASES/REDUCTASES FAMILY MEMBER"/>
    <property type="match status" value="1"/>
</dbReference>
<sequence>MTRSALVTGAAGGIGRAIAVRLAADGLAVSVADLPSARDALDRLAEELNGLPLELDVTDAAAVDAAVQQHVDRFGGLDVMVANAGIAVTAPLVDTTAAQWQRVMDVNVAGVFHCYQAAARQMIAQGRGGRLIGAASVAAHRAGKWQGAYSASKFAVRGLSQAAAQELGEHGITVNVYSPGVVHTPMWDAIDDAVTARRGTAPGSELAGWVDKIPLGRLETPDDVAGVVSFLASPDAGYVTGQSIVVDGGVWFS</sequence>
<dbReference type="PRINTS" id="PR00081">
    <property type="entry name" value="GDHRDH"/>
</dbReference>
<dbReference type="SMART" id="SM00822">
    <property type="entry name" value="PKS_KR"/>
    <property type="match status" value="1"/>
</dbReference>
<dbReference type="PANTHER" id="PTHR42760:SF121">
    <property type="entry name" value="3-OXOACYL-(ACYL-CARRIER-PROTEIN) REDUCTASE"/>
    <property type="match status" value="1"/>
</dbReference>
<organism evidence="3 4">
    <name type="scientific">Paractinoplanes bogorensis</name>
    <dbReference type="NCBI Taxonomy" id="1610840"/>
    <lineage>
        <taxon>Bacteria</taxon>
        <taxon>Bacillati</taxon>
        <taxon>Actinomycetota</taxon>
        <taxon>Actinomycetes</taxon>
        <taxon>Micromonosporales</taxon>
        <taxon>Micromonosporaceae</taxon>
        <taxon>Paractinoplanes</taxon>
    </lineage>
</organism>
<dbReference type="InterPro" id="IPR036291">
    <property type="entry name" value="NAD(P)-bd_dom_sf"/>
</dbReference>
<evidence type="ECO:0000313" key="3">
    <source>
        <dbReference type="EMBL" id="MBU2670238.1"/>
    </source>
</evidence>
<dbReference type="SUPFAM" id="SSF51735">
    <property type="entry name" value="NAD(P)-binding Rossmann-fold domains"/>
    <property type="match status" value="1"/>
</dbReference>
<evidence type="ECO:0000259" key="2">
    <source>
        <dbReference type="SMART" id="SM00822"/>
    </source>
</evidence>
<gene>
    <name evidence="3" type="ORF">KOI35_42730</name>
</gene>
<dbReference type="Gene3D" id="3.40.50.720">
    <property type="entry name" value="NAD(P)-binding Rossmann-like Domain"/>
    <property type="match status" value="1"/>
</dbReference>
<proteinExistence type="inferred from homology"/>
<dbReference type="PRINTS" id="PR00080">
    <property type="entry name" value="SDRFAMILY"/>
</dbReference>
<feature type="domain" description="Ketoreductase" evidence="2">
    <location>
        <begin position="3"/>
        <end position="180"/>
    </location>
</feature>
<dbReference type="InterPro" id="IPR002347">
    <property type="entry name" value="SDR_fam"/>
</dbReference>
<comment type="caution">
    <text evidence="3">The sequence shown here is derived from an EMBL/GenBank/DDBJ whole genome shotgun (WGS) entry which is preliminary data.</text>
</comment>
<dbReference type="InterPro" id="IPR057326">
    <property type="entry name" value="KR_dom"/>
</dbReference>
<reference evidence="3 4" key="1">
    <citation type="submission" date="2021-06" db="EMBL/GenBank/DDBJ databases">
        <title>Actinoplanes lichenicola sp. nov., and Actinoplanes ovalisporus sp. nov., isolated from lichen in Thailand.</title>
        <authorList>
            <person name="Saeng-In P."/>
            <person name="Kanchanasin P."/>
            <person name="Yuki M."/>
            <person name="Kudo T."/>
            <person name="Ohkuma M."/>
            <person name="Phongsopitanun W."/>
            <person name="Tanasupawat S."/>
        </authorList>
    </citation>
    <scope>NUCLEOTIDE SEQUENCE [LARGE SCALE GENOMIC DNA]</scope>
    <source>
        <strain evidence="3 4">NBRC 110975</strain>
    </source>
</reference>